<gene>
    <name evidence="3" type="ORF">SAMN05421779_11030</name>
</gene>
<dbReference type="PANTHER" id="PTHR13847:SF275">
    <property type="entry name" value="GAMMA-GLUTAMYLPUTRESCINE OXIDOREDUCTASE"/>
    <property type="match status" value="1"/>
</dbReference>
<evidence type="ECO:0000256" key="1">
    <source>
        <dbReference type="ARBA" id="ARBA00023002"/>
    </source>
</evidence>
<dbReference type="Gene3D" id="3.30.9.10">
    <property type="entry name" value="D-Amino Acid Oxidase, subunit A, domain 2"/>
    <property type="match status" value="1"/>
</dbReference>
<dbReference type="GO" id="GO:0005737">
    <property type="term" value="C:cytoplasm"/>
    <property type="evidence" value="ECO:0007669"/>
    <property type="project" value="TreeGrafter"/>
</dbReference>
<keyword evidence="1" id="KW-0560">Oxidoreductase</keyword>
<feature type="domain" description="Rhodanese" evidence="2">
    <location>
        <begin position="38"/>
        <end position="80"/>
    </location>
</feature>
<dbReference type="EMBL" id="FTOA01000010">
    <property type="protein sequence ID" value="SIT17528.1"/>
    <property type="molecule type" value="Genomic_DNA"/>
</dbReference>
<name>A0A1N7Q3U9_9PROT</name>
<reference evidence="3 4" key="1">
    <citation type="submission" date="2017-01" db="EMBL/GenBank/DDBJ databases">
        <authorList>
            <person name="Mah S.A."/>
            <person name="Swanson W.J."/>
            <person name="Moy G.W."/>
            <person name="Vacquier V.D."/>
        </authorList>
    </citation>
    <scope>NUCLEOTIDE SEQUENCE [LARGE SCALE GENOMIC DNA]</scope>
    <source>
        <strain evidence="3 4">DSM 11589</strain>
    </source>
</reference>
<dbReference type="AlphaFoldDB" id="A0A1N7Q3U9"/>
<evidence type="ECO:0000259" key="2">
    <source>
        <dbReference type="PROSITE" id="PS50206"/>
    </source>
</evidence>
<dbReference type="InterPro" id="IPR001763">
    <property type="entry name" value="Rhodanese-like_dom"/>
</dbReference>
<sequence>MAHPSSIPQGELPQTYYAATANPTPERPSLKGPVESDICVIGGGFTGLSAALHLAERGFKVVLLEAARIGWGASGRNGGQIVNGYSRDLEVIEHRYGLEAARTLGKMSLEGGDIIRERIAKYGIACAYRPTNVFAAYSQKQMRELSGMRENWLRHGHDGLEVLDRDGLRRHVGSDVYVGGMIDHRGGHMHPLNLALGEAAALESLDGVIYEQTRVLRIDRSGPTPVIHTPEGQVSARYAVTCGNAYLGDAVPELTAKIMPVSTQVVTTEVLGEAVINELFPTMTAVEDANYVLDYFRPTEDHRLLFGGGIVYGGAEPADIQAWLRPHLEKVFPRLKGVRLDFAWSGNFALTMTRIPHFGRLPGNVYFAHGYSGHGVTCTHLAGRLIAEAICGDATRFDAFANLPYYPFPGGRALRVPLTALGAWWYGLRDKLGV</sequence>
<dbReference type="PROSITE" id="PS50206">
    <property type="entry name" value="RHODANESE_3"/>
    <property type="match status" value="1"/>
</dbReference>
<dbReference type="RefSeq" id="WP_076401985.1">
    <property type="nucleotide sequence ID" value="NZ_FTOA01000010.1"/>
</dbReference>
<protein>
    <submittedName>
        <fullName evidence="3">Gamma-glutamylputrescine oxidase</fullName>
    </submittedName>
</protein>
<proteinExistence type="predicted"/>
<dbReference type="OrthoDB" id="9806601at2"/>
<keyword evidence="4" id="KW-1185">Reference proteome</keyword>
<accession>A0A1N7Q3U9</accession>
<evidence type="ECO:0000313" key="3">
    <source>
        <dbReference type="EMBL" id="SIT17528.1"/>
    </source>
</evidence>
<dbReference type="GO" id="GO:0016491">
    <property type="term" value="F:oxidoreductase activity"/>
    <property type="evidence" value="ECO:0007669"/>
    <property type="project" value="UniProtKB-KW"/>
</dbReference>
<dbReference type="PANTHER" id="PTHR13847">
    <property type="entry name" value="SARCOSINE DEHYDROGENASE-RELATED"/>
    <property type="match status" value="1"/>
</dbReference>
<evidence type="ECO:0000313" key="4">
    <source>
        <dbReference type="Proteomes" id="UP000185678"/>
    </source>
</evidence>
<organism evidence="3 4">
    <name type="scientific">Insolitispirillum peregrinum</name>
    <dbReference type="NCBI Taxonomy" id="80876"/>
    <lineage>
        <taxon>Bacteria</taxon>
        <taxon>Pseudomonadati</taxon>
        <taxon>Pseudomonadota</taxon>
        <taxon>Alphaproteobacteria</taxon>
        <taxon>Rhodospirillales</taxon>
        <taxon>Novispirillaceae</taxon>
        <taxon>Insolitispirillum</taxon>
    </lineage>
</organism>
<dbReference type="InterPro" id="IPR006076">
    <property type="entry name" value="FAD-dep_OxRdtase"/>
</dbReference>
<dbReference type="Pfam" id="PF01266">
    <property type="entry name" value="DAO"/>
    <property type="match status" value="1"/>
</dbReference>
<dbReference type="STRING" id="80876.SAMN05421779_11030"/>
<dbReference type="Proteomes" id="UP000185678">
    <property type="component" value="Unassembled WGS sequence"/>
</dbReference>
<dbReference type="Gene3D" id="3.50.50.60">
    <property type="entry name" value="FAD/NAD(P)-binding domain"/>
    <property type="match status" value="1"/>
</dbReference>
<dbReference type="InterPro" id="IPR036188">
    <property type="entry name" value="FAD/NAD-bd_sf"/>
</dbReference>
<dbReference type="SUPFAM" id="SSF51905">
    <property type="entry name" value="FAD/NAD(P)-binding domain"/>
    <property type="match status" value="1"/>
</dbReference>